<protein>
    <submittedName>
        <fullName evidence="2">MSHA biogenesis protein MshJ</fullName>
    </submittedName>
</protein>
<gene>
    <name evidence="2" type="ORF">B1B_10816</name>
</gene>
<dbReference type="AlphaFoldDB" id="T1A4I6"/>
<reference evidence="2" key="1">
    <citation type="submission" date="2013-08" db="EMBL/GenBank/DDBJ databases">
        <authorList>
            <person name="Mendez C."/>
            <person name="Richter M."/>
            <person name="Ferrer M."/>
            <person name="Sanchez J."/>
        </authorList>
    </citation>
    <scope>NUCLEOTIDE SEQUENCE</scope>
</reference>
<evidence type="ECO:0000313" key="2">
    <source>
        <dbReference type="EMBL" id="EQD51882.1"/>
    </source>
</evidence>
<proteinExistence type="predicted"/>
<keyword evidence="1" id="KW-0472">Membrane</keyword>
<dbReference type="EMBL" id="AUZY01007020">
    <property type="protein sequence ID" value="EQD51882.1"/>
    <property type="molecule type" value="Genomic_DNA"/>
</dbReference>
<accession>T1A4I6</accession>
<reference evidence="2" key="2">
    <citation type="journal article" date="2014" name="ISME J.">
        <title>Microbial stratification in low pH oxic and suboxic macroscopic growths along an acid mine drainage.</title>
        <authorList>
            <person name="Mendez-Garcia C."/>
            <person name="Mesa V."/>
            <person name="Sprenger R.R."/>
            <person name="Richter M."/>
            <person name="Diez M.S."/>
            <person name="Solano J."/>
            <person name="Bargiela R."/>
            <person name="Golyshina O.V."/>
            <person name="Manteca A."/>
            <person name="Ramos J.L."/>
            <person name="Gallego J.R."/>
            <person name="Llorente I."/>
            <person name="Martins Dos Santos V.A."/>
            <person name="Jensen O.N."/>
            <person name="Pelaez A.I."/>
            <person name="Sanchez J."/>
            <person name="Ferrer M."/>
        </authorList>
    </citation>
    <scope>NUCLEOTIDE SEQUENCE</scope>
</reference>
<name>T1A4I6_9ZZZZ</name>
<comment type="caution">
    <text evidence="2">The sequence shown here is derived from an EMBL/GenBank/DDBJ whole genome shotgun (WGS) entry which is preliminary data.</text>
</comment>
<keyword evidence="1" id="KW-0812">Transmembrane</keyword>
<organism evidence="2">
    <name type="scientific">mine drainage metagenome</name>
    <dbReference type="NCBI Taxonomy" id="410659"/>
    <lineage>
        <taxon>unclassified sequences</taxon>
        <taxon>metagenomes</taxon>
        <taxon>ecological metagenomes</taxon>
    </lineage>
</organism>
<keyword evidence="1" id="KW-1133">Transmembrane helix</keyword>
<feature type="transmembrane region" description="Helical" evidence="1">
    <location>
        <begin position="21"/>
        <end position="41"/>
    </location>
</feature>
<evidence type="ECO:0000256" key="1">
    <source>
        <dbReference type="SAM" id="Phobius"/>
    </source>
</evidence>
<sequence length="218" mass="24867">MIRESWLKILHRIDQMNLRERILLLITLAAVIYYLGQNLFLAPMSRSLTARENAITASAAHVRALGQAARKLAQATSAHPNQNMRREIARIRLKTRAVDQALERKTTGLVNPSAMPSLLEAVLAEQHGLVLLRAENLPPRALLQDPRAIRSGINLFSHPLKIEFTGSFASTFNYLLALNRLPWHFYWDRFDLKVLHYPDNRTILIVHTLSLNRALLRS</sequence>